<reference evidence="11 12" key="1">
    <citation type="submission" date="2023-03" db="EMBL/GenBank/DDBJ databases">
        <title>High recombination rates correlate with genetic variation in Cardiocondyla obscurior ants.</title>
        <authorList>
            <person name="Errbii M."/>
        </authorList>
    </citation>
    <scope>NUCLEOTIDE SEQUENCE [LARGE SCALE GENOMIC DNA]</scope>
    <source>
        <strain evidence="11">Alpha-2009</strain>
        <tissue evidence="11">Whole body</tissue>
    </source>
</reference>
<keyword evidence="3" id="KW-0716">Sensory transduction</keyword>
<dbReference type="Proteomes" id="UP001430953">
    <property type="component" value="Unassembled WGS sequence"/>
</dbReference>
<dbReference type="InterPro" id="IPR004117">
    <property type="entry name" value="7tm6_olfct_rcpt"/>
</dbReference>
<feature type="transmembrane region" description="Helical" evidence="10">
    <location>
        <begin position="27"/>
        <end position="53"/>
    </location>
</feature>
<evidence type="ECO:0000256" key="7">
    <source>
        <dbReference type="ARBA" id="ARBA00023136"/>
    </source>
</evidence>
<evidence type="ECO:0000256" key="4">
    <source>
        <dbReference type="ARBA" id="ARBA00022692"/>
    </source>
</evidence>
<sequence length="278" mass="32133">MMAEDWMALKLNTERNVMMKRARTARLIVICGYVLMILAFTMVIVFPCFGVPFRHLTNLTDRNKPLPLQTYYFYDTDKSPHFEFTFVIQAITIFLAAITYTSVDGFLGLTVLHICGQLENFRYRLVNLVSCKNFDNALRNNVIAHQRLIRFANKIEDIFALMMLGLVFYFGIVFCLYGFLLLIIISDSEINSVAISRMFYVMLGVTTLLVHTFLYCGAGELITEQTPHISYGKWLLVKFAQILLSSRICYSEQKFPWPQQDLTSRFCSIRVRVSVIIV</sequence>
<evidence type="ECO:0000256" key="8">
    <source>
        <dbReference type="ARBA" id="ARBA00023170"/>
    </source>
</evidence>
<comment type="caution">
    <text evidence="11">The sequence shown here is derived from an EMBL/GenBank/DDBJ whole genome shotgun (WGS) entry which is preliminary data.</text>
</comment>
<evidence type="ECO:0000256" key="6">
    <source>
        <dbReference type="ARBA" id="ARBA00022989"/>
    </source>
</evidence>
<proteinExistence type="predicted"/>
<accession>A0AAW2EFE5</accession>
<feature type="transmembrane region" description="Helical" evidence="10">
    <location>
        <begin position="86"/>
        <end position="115"/>
    </location>
</feature>
<dbReference type="PANTHER" id="PTHR21137">
    <property type="entry name" value="ODORANT RECEPTOR"/>
    <property type="match status" value="1"/>
</dbReference>
<keyword evidence="12" id="KW-1185">Reference proteome</keyword>
<feature type="transmembrane region" description="Helical" evidence="10">
    <location>
        <begin position="158"/>
        <end position="186"/>
    </location>
</feature>
<dbReference type="PANTHER" id="PTHR21137:SF3">
    <property type="entry name" value="ODORANT RECEPTOR 30A-RELATED"/>
    <property type="match status" value="1"/>
</dbReference>
<name>A0AAW2EFE5_9HYME</name>
<dbReference type="AlphaFoldDB" id="A0AAW2EFE5"/>
<dbReference type="Pfam" id="PF02949">
    <property type="entry name" value="7tm_6"/>
    <property type="match status" value="1"/>
</dbReference>
<dbReference type="EMBL" id="JADYXP020000025">
    <property type="protein sequence ID" value="KAL0100981.1"/>
    <property type="molecule type" value="Genomic_DNA"/>
</dbReference>
<dbReference type="GO" id="GO:0005886">
    <property type="term" value="C:plasma membrane"/>
    <property type="evidence" value="ECO:0007669"/>
    <property type="project" value="UniProtKB-SubCell"/>
</dbReference>
<organism evidence="11 12">
    <name type="scientific">Cardiocondyla obscurior</name>
    <dbReference type="NCBI Taxonomy" id="286306"/>
    <lineage>
        <taxon>Eukaryota</taxon>
        <taxon>Metazoa</taxon>
        <taxon>Ecdysozoa</taxon>
        <taxon>Arthropoda</taxon>
        <taxon>Hexapoda</taxon>
        <taxon>Insecta</taxon>
        <taxon>Pterygota</taxon>
        <taxon>Neoptera</taxon>
        <taxon>Endopterygota</taxon>
        <taxon>Hymenoptera</taxon>
        <taxon>Apocrita</taxon>
        <taxon>Aculeata</taxon>
        <taxon>Formicoidea</taxon>
        <taxon>Formicidae</taxon>
        <taxon>Myrmicinae</taxon>
        <taxon>Cardiocondyla</taxon>
    </lineage>
</organism>
<keyword evidence="4 10" id="KW-0812">Transmembrane</keyword>
<keyword evidence="7 10" id="KW-0472">Membrane</keyword>
<gene>
    <name evidence="11" type="ORF">PUN28_019402</name>
</gene>
<dbReference type="GO" id="GO:0005549">
    <property type="term" value="F:odorant binding"/>
    <property type="evidence" value="ECO:0007669"/>
    <property type="project" value="InterPro"/>
</dbReference>
<dbReference type="GO" id="GO:0004984">
    <property type="term" value="F:olfactory receptor activity"/>
    <property type="evidence" value="ECO:0007669"/>
    <property type="project" value="InterPro"/>
</dbReference>
<evidence type="ECO:0000313" key="12">
    <source>
        <dbReference type="Proteomes" id="UP001430953"/>
    </source>
</evidence>
<dbReference type="GO" id="GO:0007165">
    <property type="term" value="P:signal transduction"/>
    <property type="evidence" value="ECO:0007669"/>
    <property type="project" value="UniProtKB-KW"/>
</dbReference>
<protein>
    <recommendedName>
        <fullName evidence="13">Odorant receptor 13a</fullName>
    </recommendedName>
</protein>
<evidence type="ECO:0000256" key="5">
    <source>
        <dbReference type="ARBA" id="ARBA00022725"/>
    </source>
</evidence>
<evidence type="ECO:0000256" key="1">
    <source>
        <dbReference type="ARBA" id="ARBA00004651"/>
    </source>
</evidence>
<keyword evidence="2" id="KW-1003">Cell membrane</keyword>
<comment type="subcellular location">
    <subcellularLocation>
        <location evidence="1">Cell membrane</location>
        <topology evidence="1">Multi-pass membrane protein</topology>
    </subcellularLocation>
</comment>
<keyword evidence="5" id="KW-0552">Olfaction</keyword>
<evidence type="ECO:0000256" key="2">
    <source>
        <dbReference type="ARBA" id="ARBA00022475"/>
    </source>
</evidence>
<keyword evidence="6 10" id="KW-1133">Transmembrane helix</keyword>
<keyword evidence="9" id="KW-0807">Transducer</keyword>
<evidence type="ECO:0000256" key="10">
    <source>
        <dbReference type="SAM" id="Phobius"/>
    </source>
</evidence>
<evidence type="ECO:0000256" key="3">
    <source>
        <dbReference type="ARBA" id="ARBA00022606"/>
    </source>
</evidence>
<feature type="transmembrane region" description="Helical" evidence="10">
    <location>
        <begin position="198"/>
        <end position="218"/>
    </location>
</feature>
<evidence type="ECO:0008006" key="13">
    <source>
        <dbReference type="Google" id="ProtNLM"/>
    </source>
</evidence>
<evidence type="ECO:0000313" key="11">
    <source>
        <dbReference type="EMBL" id="KAL0100981.1"/>
    </source>
</evidence>
<evidence type="ECO:0000256" key="9">
    <source>
        <dbReference type="ARBA" id="ARBA00023224"/>
    </source>
</evidence>
<keyword evidence="8" id="KW-0675">Receptor</keyword>